<dbReference type="PANTHER" id="PTHR42933:SF3">
    <property type="entry name" value="TYPE I RESTRICTION ENZYME MJAVIII METHYLASE SUBUNIT"/>
    <property type="match status" value="1"/>
</dbReference>
<keyword evidence="5" id="KW-0949">S-adenosyl-L-methionine</keyword>
<evidence type="ECO:0000256" key="7">
    <source>
        <dbReference type="ARBA" id="ARBA00047942"/>
    </source>
</evidence>
<feature type="coiled-coil region" evidence="8">
    <location>
        <begin position="482"/>
        <end position="509"/>
    </location>
</feature>
<dbReference type="Gene3D" id="1.20.1260.30">
    <property type="match status" value="1"/>
</dbReference>
<proteinExistence type="inferred from homology"/>
<dbReference type="InterPro" id="IPR029063">
    <property type="entry name" value="SAM-dependent_MTases_sf"/>
</dbReference>
<keyword evidence="8" id="KW-0175">Coiled coil</keyword>
<dbReference type="GO" id="GO:0032259">
    <property type="term" value="P:methylation"/>
    <property type="evidence" value="ECO:0007669"/>
    <property type="project" value="UniProtKB-KW"/>
</dbReference>
<dbReference type="PANTHER" id="PTHR42933">
    <property type="entry name" value="SLR6095 PROTEIN"/>
    <property type="match status" value="1"/>
</dbReference>
<dbReference type="SUPFAM" id="SSF53335">
    <property type="entry name" value="S-adenosyl-L-methionine-dependent methyltransferases"/>
    <property type="match status" value="1"/>
</dbReference>
<dbReference type="PROSITE" id="PS00092">
    <property type="entry name" value="N6_MTASE"/>
    <property type="match status" value="1"/>
</dbReference>
<comment type="similarity">
    <text evidence="1">Belongs to the N(4)/N(6)-methyltransferase family.</text>
</comment>
<evidence type="ECO:0000259" key="9">
    <source>
        <dbReference type="Pfam" id="PF02384"/>
    </source>
</evidence>
<dbReference type="EC" id="2.1.1.72" evidence="2"/>
<dbReference type="CDD" id="cd02440">
    <property type="entry name" value="AdoMet_MTases"/>
    <property type="match status" value="1"/>
</dbReference>
<keyword evidence="4 11" id="KW-0808">Transferase</keyword>
<dbReference type="GO" id="GO:0008170">
    <property type="term" value="F:N-methyltransferase activity"/>
    <property type="evidence" value="ECO:0007669"/>
    <property type="project" value="InterPro"/>
</dbReference>
<dbReference type="Proteomes" id="UP000248857">
    <property type="component" value="Unassembled WGS sequence"/>
</dbReference>
<dbReference type="OrthoDB" id="467945at2"/>
<comment type="caution">
    <text evidence="11">The sequence shown here is derived from an EMBL/GenBank/DDBJ whole genome shotgun (WGS) entry which is preliminary data.</text>
</comment>
<dbReference type="PRINTS" id="PR00507">
    <property type="entry name" value="N12N6MTFRASE"/>
</dbReference>
<dbReference type="EMBL" id="PQWO01000004">
    <property type="protein sequence ID" value="PZD73741.1"/>
    <property type="molecule type" value="Genomic_DNA"/>
</dbReference>
<dbReference type="GO" id="GO:0003677">
    <property type="term" value="F:DNA binding"/>
    <property type="evidence" value="ECO:0007669"/>
    <property type="project" value="InterPro"/>
</dbReference>
<dbReference type="InterPro" id="IPR002052">
    <property type="entry name" value="DNA_methylase_N6_adenine_CS"/>
</dbReference>
<dbReference type="Gene3D" id="3.40.50.150">
    <property type="entry name" value="Vaccinia Virus protein VP39"/>
    <property type="match status" value="1"/>
</dbReference>
<name>A0A2W1JZ27_9CYAN</name>
<reference evidence="11 12" key="1">
    <citation type="journal article" date="2018" name="Sci. Rep.">
        <title>A novel species of the marine cyanobacterium Acaryochloris with a unique pigment content and lifestyle.</title>
        <authorList>
            <person name="Partensky F."/>
            <person name="Six C."/>
            <person name="Ratin M."/>
            <person name="Garczarek L."/>
            <person name="Vaulot D."/>
            <person name="Probert I."/>
            <person name="Calteau A."/>
            <person name="Gourvil P."/>
            <person name="Marie D."/>
            <person name="Grebert T."/>
            <person name="Bouchier C."/>
            <person name="Le Panse S."/>
            <person name="Gachenot M."/>
            <person name="Rodriguez F."/>
            <person name="Garrido J.L."/>
        </authorList>
    </citation>
    <scope>NUCLEOTIDE SEQUENCE [LARGE SCALE GENOMIC DNA]</scope>
    <source>
        <strain evidence="11 12">RCC1774</strain>
    </source>
</reference>
<dbReference type="InterPro" id="IPR051537">
    <property type="entry name" value="DNA_Adenine_Mtase"/>
</dbReference>
<keyword evidence="12" id="KW-1185">Reference proteome</keyword>
<keyword evidence="6" id="KW-0680">Restriction system</keyword>
<evidence type="ECO:0000256" key="1">
    <source>
        <dbReference type="ARBA" id="ARBA00006594"/>
    </source>
</evidence>
<dbReference type="AlphaFoldDB" id="A0A2W1JZ27"/>
<feature type="domain" description="DNA methylase adenine-specific" evidence="9">
    <location>
        <begin position="157"/>
        <end position="477"/>
    </location>
</feature>
<dbReference type="RefSeq" id="WP_110985481.1">
    <property type="nucleotide sequence ID" value="NZ_CAWNWM010000004.1"/>
</dbReference>
<evidence type="ECO:0000256" key="6">
    <source>
        <dbReference type="ARBA" id="ARBA00022747"/>
    </source>
</evidence>
<feature type="domain" description="N6 adenine-specific DNA methyltransferase N-terminal" evidence="10">
    <location>
        <begin position="12"/>
        <end position="143"/>
    </location>
</feature>
<evidence type="ECO:0000256" key="5">
    <source>
        <dbReference type="ARBA" id="ARBA00022691"/>
    </source>
</evidence>
<sequence>MGGLLQVTASDINRALWRACDVFRGELDPSKYRNYVQVMFFWKYVSDVWRDRCAQYQKELGDNPDQIRCEMSHEWLVLPEGSSFYDIYEQRDEPCLGNLIHAALRTLEETLAPSIHLQHIDFDSQANLGQSQNQKLRELLEVFSRPELDLRPSRVGSDIVGSCYVTLLERFAAEAGKGIGGGEFLTPVQVSKLVARLAQPKEGDLIYDPACGSGTLLIQVAKEVEGTHYSLYGQEKNFSAWTLAQMNMFLNNEHRARMEWGDTLSYPKFFQSESSQSAPLPKALMRFDVVVANPPFSLSHWGADNARHDPYDRFLRGVPPKTKGDYAFISHMIESALPCEGRVVVVVPHGVLFRASSEGKIRRKLIDENLLDAVIGLPPNLLPSTTIPVAILVFDRSREKGGTNDNYQDVIFIDASRDFQVGKTKNSLLDEHIEKIIQTYKSRETVDRYASVATLEEIEDNDFNLNIPRYVDTFEMPEEVDIDEVKSEIKKLEAELTEVRVKIAGYLKELGV</sequence>
<keyword evidence="3 11" id="KW-0489">Methyltransferase</keyword>
<evidence type="ECO:0000256" key="4">
    <source>
        <dbReference type="ARBA" id="ARBA00022679"/>
    </source>
</evidence>
<dbReference type="GO" id="GO:0009007">
    <property type="term" value="F:site-specific DNA-methyltransferase (adenine-specific) activity"/>
    <property type="evidence" value="ECO:0007669"/>
    <property type="project" value="UniProtKB-EC"/>
</dbReference>
<dbReference type="GO" id="GO:0009307">
    <property type="term" value="P:DNA restriction-modification system"/>
    <property type="evidence" value="ECO:0007669"/>
    <property type="project" value="UniProtKB-KW"/>
</dbReference>
<evidence type="ECO:0000256" key="8">
    <source>
        <dbReference type="SAM" id="Coils"/>
    </source>
</evidence>
<evidence type="ECO:0000259" key="10">
    <source>
        <dbReference type="Pfam" id="PF12161"/>
    </source>
</evidence>
<dbReference type="InterPro" id="IPR022749">
    <property type="entry name" value="D12N6_MeTrfase_N"/>
</dbReference>
<dbReference type="InterPro" id="IPR038333">
    <property type="entry name" value="T1MK-like_N_sf"/>
</dbReference>
<evidence type="ECO:0000256" key="3">
    <source>
        <dbReference type="ARBA" id="ARBA00022603"/>
    </source>
</evidence>
<evidence type="ECO:0000313" key="11">
    <source>
        <dbReference type="EMBL" id="PZD73741.1"/>
    </source>
</evidence>
<protein>
    <recommendedName>
        <fullName evidence="2">site-specific DNA-methyltransferase (adenine-specific)</fullName>
        <ecNumber evidence="2">2.1.1.72</ecNumber>
    </recommendedName>
</protein>
<organism evidence="11 12">
    <name type="scientific">Acaryochloris thomasi RCC1774</name>
    <dbReference type="NCBI Taxonomy" id="1764569"/>
    <lineage>
        <taxon>Bacteria</taxon>
        <taxon>Bacillati</taxon>
        <taxon>Cyanobacteriota</taxon>
        <taxon>Cyanophyceae</taxon>
        <taxon>Acaryochloridales</taxon>
        <taxon>Acaryochloridaceae</taxon>
        <taxon>Acaryochloris</taxon>
        <taxon>Acaryochloris thomasi</taxon>
    </lineage>
</organism>
<evidence type="ECO:0000313" key="12">
    <source>
        <dbReference type="Proteomes" id="UP000248857"/>
    </source>
</evidence>
<gene>
    <name evidence="11" type="ORF">C1752_01496</name>
</gene>
<accession>A0A2W1JZ27</accession>
<dbReference type="InterPro" id="IPR003356">
    <property type="entry name" value="DNA_methylase_A-5"/>
</dbReference>
<comment type="catalytic activity">
    <reaction evidence="7">
        <text>a 2'-deoxyadenosine in DNA + S-adenosyl-L-methionine = an N(6)-methyl-2'-deoxyadenosine in DNA + S-adenosyl-L-homocysteine + H(+)</text>
        <dbReference type="Rhea" id="RHEA:15197"/>
        <dbReference type="Rhea" id="RHEA-COMP:12418"/>
        <dbReference type="Rhea" id="RHEA-COMP:12419"/>
        <dbReference type="ChEBI" id="CHEBI:15378"/>
        <dbReference type="ChEBI" id="CHEBI:57856"/>
        <dbReference type="ChEBI" id="CHEBI:59789"/>
        <dbReference type="ChEBI" id="CHEBI:90615"/>
        <dbReference type="ChEBI" id="CHEBI:90616"/>
        <dbReference type="EC" id="2.1.1.72"/>
    </reaction>
</comment>
<dbReference type="Pfam" id="PF12161">
    <property type="entry name" value="HsdM_N"/>
    <property type="match status" value="1"/>
</dbReference>
<dbReference type="Pfam" id="PF02384">
    <property type="entry name" value="N6_Mtase"/>
    <property type="match status" value="1"/>
</dbReference>
<evidence type="ECO:0000256" key="2">
    <source>
        <dbReference type="ARBA" id="ARBA00011900"/>
    </source>
</evidence>